<keyword evidence="1" id="KW-0472">Membrane</keyword>
<keyword evidence="1" id="KW-1133">Transmembrane helix</keyword>
<sequence length="133" mass="15240">MQLGYLIVEIWNQVLHHITALGILHLTVNLCLFGHARKAVYRFFARQAPHSSIYWGLSEKGSISMVSGIREPRLATAEFSRDMVETMLTYFDQYAEDGVLTIEVTQWGLWLPNPETAGRQFLGLARLPEYIKQ</sequence>
<name>A0ABY7SMT5_9RHOB</name>
<reference evidence="2 3" key="1">
    <citation type="submission" date="2021-01" db="EMBL/GenBank/DDBJ databases">
        <title>Biogeographic distribution of Paracoccus.</title>
        <authorList>
            <person name="Hollensteiner J."/>
            <person name="Leineberger J."/>
            <person name="Brinkhoff T."/>
            <person name="Daniel R."/>
        </authorList>
    </citation>
    <scope>NUCLEOTIDE SEQUENCE [LARGE SCALE GENOMIC DNA]</scope>
    <source>
        <strain evidence="2 3">KCTC 22803</strain>
    </source>
</reference>
<dbReference type="RefSeq" id="WP_271883090.1">
    <property type="nucleotide sequence ID" value="NZ_CP067136.1"/>
</dbReference>
<evidence type="ECO:0000256" key="1">
    <source>
        <dbReference type="SAM" id="Phobius"/>
    </source>
</evidence>
<evidence type="ECO:0000313" key="3">
    <source>
        <dbReference type="Proteomes" id="UP001219349"/>
    </source>
</evidence>
<keyword evidence="3" id="KW-1185">Reference proteome</keyword>
<organism evidence="2 3">
    <name type="scientific">Paracoccus fistulariae</name>
    <dbReference type="NCBI Taxonomy" id="658446"/>
    <lineage>
        <taxon>Bacteria</taxon>
        <taxon>Pseudomonadati</taxon>
        <taxon>Pseudomonadota</taxon>
        <taxon>Alphaproteobacteria</taxon>
        <taxon>Rhodobacterales</taxon>
        <taxon>Paracoccaceae</taxon>
        <taxon>Paracoccus</taxon>
    </lineage>
</organism>
<dbReference type="EMBL" id="CP067136">
    <property type="protein sequence ID" value="WCR08309.1"/>
    <property type="molecule type" value="Genomic_DNA"/>
</dbReference>
<accession>A0ABY7SMT5</accession>
<dbReference type="Proteomes" id="UP001219349">
    <property type="component" value="Chromosome"/>
</dbReference>
<feature type="transmembrane region" description="Helical" evidence="1">
    <location>
        <begin position="14"/>
        <end position="36"/>
    </location>
</feature>
<keyword evidence="1" id="KW-0812">Transmembrane</keyword>
<protein>
    <submittedName>
        <fullName evidence="2">Uncharacterized protein</fullName>
    </submittedName>
</protein>
<evidence type="ECO:0000313" key="2">
    <source>
        <dbReference type="EMBL" id="WCR08309.1"/>
    </source>
</evidence>
<proteinExistence type="predicted"/>
<gene>
    <name evidence="2" type="ORF">JHX87_05695</name>
</gene>